<reference evidence="3" key="1">
    <citation type="submission" date="2022-03" db="EMBL/GenBank/DDBJ databases">
        <authorList>
            <person name="Sayadi A."/>
        </authorList>
    </citation>
    <scope>NUCLEOTIDE SEQUENCE</scope>
</reference>
<dbReference type="InterPro" id="IPR014756">
    <property type="entry name" value="Ig_E-set"/>
</dbReference>
<proteinExistence type="predicted"/>
<dbReference type="SUPFAM" id="SSF81296">
    <property type="entry name" value="E set domains"/>
    <property type="match status" value="1"/>
</dbReference>
<keyword evidence="4" id="KW-1185">Reference proteome</keyword>
<organism evidence="3 4">
    <name type="scientific">Acanthoscelides obtectus</name>
    <name type="common">Bean weevil</name>
    <name type="synonym">Bruchus obtectus</name>
    <dbReference type="NCBI Taxonomy" id="200917"/>
    <lineage>
        <taxon>Eukaryota</taxon>
        <taxon>Metazoa</taxon>
        <taxon>Ecdysozoa</taxon>
        <taxon>Arthropoda</taxon>
        <taxon>Hexapoda</taxon>
        <taxon>Insecta</taxon>
        <taxon>Pterygota</taxon>
        <taxon>Neoptera</taxon>
        <taxon>Endopterygota</taxon>
        <taxon>Coleoptera</taxon>
        <taxon>Polyphaga</taxon>
        <taxon>Cucujiformia</taxon>
        <taxon>Chrysomeloidea</taxon>
        <taxon>Chrysomelidae</taxon>
        <taxon>Bruchinae</taxon>
        <taxon>Bruchini</taxon>
        <taxon>Acanthoscelides</taxon>
    </lineage>
</organism>
<dbReference type="Proteomes" id="UP001152888">
    <property type="component" value="Unassembled WGS sequence"/>
</dbReference>
<evidence type="ECO:0000313" key="3">
    <source>
        <dbReference type="EMBL" id="CAH1991490.1"/>
    </source>
</evidence>
<name>A0A9P0LFU6_ACAOB</name>
<comment type="caution">
    <text evidence="3">The sequence shown here is derived from an EMBL/GenBank/DDBJ whole genome shotgun (WGS) entry which is preliminary data.</text>
</comment>
<dbReference type="InterPro" id="IPR013783">
    <property type="entry name" value="Ig-like_fold"/>
</dbReference>
<dbReference type="Gene3D" id="2.60.40.10">
    <property type="entry name" value="Immunoglobulins"/>
    <property type="match status" value="1"/>
</dbReference>
<evidence type="ECO:0000313" key="4">
    <source>
        <dbReference type="Proteomes" id="UP001152888"/>
    </source>
</evidence>
<accession>A0A9P0LFU6</accession>
<feature type="repeat" description="Filamin" evidence="1">
    <location>
        <begin position="1"/>
        <end position="55"/>
    </location>
</feature>
<sequence>MPLKLGKHTTIKAEVVACARGLYDVTFVPLTAEDHFVNITFNEMTVTGSPFHCTVIESTQYFQVGSTAYIDLPSDSHRIEISDPNNHHVKYVGSHNQGQRSDSDKDTPCVRHNENRHN</sequence>
<dbReference type="AlphaFoldDB" id="A0A9P0LFU6"/>
<dbReference type="InterPro" id="IPR017868">
    <property type="entry name" value="Filamin/ABP280_repeat-like"/>
</dbReference>
<dbReference type="Pfam" id="PF00630">
    <property type="entry name" value="Filamin"/>
    <property type="match status" value="1"/>
</dbReference>
<dbReference type="PROSITE" id="PS50194">
    <property type="entry name" value="FILAMIN_REPEAT"/>
    <property type="match status" value="1"/>
</dbReference>
<dbReference type="EMBL" id="CAKOFQ010007115">
    <property type="protein sequence ID" value="CAH1991490.1"/>
    <property type="molecule type" value="Genomic_DNA"/>
</dbReference>
<feature type="region of interest" description="Disordered" evidence="2">
    <location>
        <begin position="79"/>
        <end position="118"/>
    </location>
</feature>
<feature type="compositionally biased region" description="Basic and acidic residues" evidence="2">
    <location>
        <begin position="101"/>
        <end position="118"/>
    </location>
</feature>
<evidence type="ECO:0000256" key="1">
    <source>
        <dbReference type="PROSITE-ProRule" id="PRU00087"/>
    </source>
</evidence>
<dbReference type="OrthoDB" id="18740at2759"/>
<evidence type="ECO:0000256" key="2">
    <source>
        <dbReference type="SAM" id="MobiDB-lite"/>
    </source>
</evidence>
<gene>
    <name evidence="3" type="ORF">ACAOBT_LOCUS20300</name>
</gene>
<protein>
    <submittedName>
        <fullName evidence="3">Uncharacterized protein</fullName>
    </submittedName>
</protein>